<comment type="caution">
    <text evidence="1">The sequence shown here is derived from an EMBL/GenBank/DDBJ whole genome shotgun (WGS) entry which is preliminary data.</text>
</comment>
<proteinExistence type="predicted"/>
<dbReference type="Proteomes" id="UP000462621">
    <property type="component" value="Unassembled WGS sequence"/>
</dbReference>
<keyword evidence="2" id="KW-1185">Reference proteome</keyword>
<dbReference type="AlphaFoldDB" id="A0A7X4LK74"/>
<sequence>MFVLLAMAISLAILGLMYLYAKQRENVSQRKYELLVELREVLSICRQHRSATHHQLMFGENNHDQALELEHQLQQHVTHLIHIANLDTKPMYRILQRKLEVLTQDWQDRSVARNQMLHGRAIRHCMFLLDEVILAWLLEAGREDLSDEYHINWQQVIDAMDALTQLRITIDVLEKPNDKKRFFLNAGSVYRKVTQLSMISSLTIASPHCAKALRQLLTFEHQNSPLPSAEELYAVTTALSLAIAQVYDHMLSELIETLYIPLPKLVLA</sequence>
<accession>A0A7X4LK74</accession>
<dbReference type="RefSeq" id="WP_161154853.1">
    <property type="nucleotide sequence ID" value="NZ_WEKT01000013.1"/>
</dbReference>
<evidence type="ECO:0000313" key="1">
    <source>
        <dbReference type="EMBL" id="MZI93439.1"/>
    </source>
</evidence>
<dbReference type="EMBL" id="WEKT01000013">
    <property type="protein sequence ID" value="MZI93439.1"/>
    <property type="molecule type" value="Genomic_DNA"/>
</dbReference>
<evidence type="ECO:0000313" key="2">
    <source>
        <dbReference type="Proteomes" id="UP000462621"/>
    </source>
</evidence>
<evidence type="ECO:0008006" key="3">
    <source>
        <dbReference type="Google" id="ProtNLM"/>
    </source>
</evidence>
<name>A0A7X4LK74_9VIBR</name>
<gene>
    <name evidence="1" type="ORF">F9817_09535</name>
</gene>
<organism evidence="1 2">
    <name type="scientific">Vibrio eleionomae</name>
    <dbReference type="NCBI Taxonomy" id="2653505"/>
    <lineage>
        <taxon>Bacteria</taxon>
        <taxon>Pseudomonadati</taxon>
        <taxon>Pseudomonadota</taxon>
        <taxon>Gammaproteobacteria</taxon>
        <taxon>Vibrionales</taxon>
        <taxon>Vibrionaceae</taxon>
        <taxon>Vibrio</taxon>
    </lineage>
</organism>
<reference evidence="1 2" key="1">
    <citation type="submission" date="2019-10" db="EMBL/GenBank/DDBJ databases">
        <title>Vibrio sp. nov. isolated from a shrimp pond.</title>
        <authorList>
            <person name="Gomez-Gil B."/>
            <person name="Enciso-Ibarra J."/>
            <person name="Enciso-Ibarra K."/>
            <person name="Bolan-Mejia C."/>
        </authorList>
    </citation>
    <scope>NUCLEOTIDE SEQUENCE [LARGE SCALE GENOMIC DNA]</scope>
    <source>
        <strain evidence="1 2">CAIM 722</strain>
    </source>
</reference>
<protein>
    <recommendedName>
        <fullName evidence="3">Nitrate/nitrite sensing protein domain-containing protein</fullName>
    </recommendedName>
</protein>